<dbReference type="InterPro" id="IPR020084">
    <property type="entry name" value="NUDIX_hydrolase_CS"/>
</dbReference>
<sequence length="315" mass="37048">MQRKNFYCINCGKDGHLSKNCDIPVTSYGVVLLQFENMNTDKDKIIEYLKLCDGTIINNSNLGINIEGTGDVEIFCMLKNSIKFLLIQRKHTLGFLEFIRGRYSIENVDGIAFLFKQMIPDEISKIKTKSFDELWDEVWGDKNKLNYQNEYNSSKEKFDKLKDENNKYLSLKFYVDNVIPTWNYSEWGFPKGRRNLKENDKECAIREFMEESNITSDNFTILDNFEPIEETFIGTNGINYRHIYYIGIALTDLTPCIDHANKNQICEIGDIKFLSYEETIKLIRPYHTERQKLITLTYIFVMNKIIKYYNNINGE</sequence>
<accession>A0A1V0SJE4</accession>
<protein>
    <submittedName>
        <fullName evidence="5">NUDIX hydrolase</fullName>
    </submittedName>
</protein>
<proteinExistence type="predicted"/>
<feature type="domain" description="CCHC-type" evidence="3">
    <location>
        <begin position="8"/>
        <end position="21"/>
    </location>
</feature>
<dbReference type="Gene3D" id="3.90.79.10">
    <property type="entry name" value="Nucleoside Triphosphate Pyrophosphohydrolase"/>
    <property type="match status" value="1"/>
</dbReference>
<gene>
    <name evidence="5" type="ORF">Klosneuvirus_2_184</name>
</gene>
<name>A0A1V0SJE4_9VIRU</name>
<dbReference type="GO" id="GO:0016787">
    <property type="term" value="F:hydrolase activity"/>
    <property type="evidence" value="ECO:0007669"/>
    <property type="project" value="UniProtKB-KW"/>
</dbReference>
<dbReference type="Pfam" id="PF00293">
    <property type="entry name" value="NUDIX"/>
    <property type="match status" value="1"/>
</dbReference>
<dbReference type="InterPro" id="IPR015797">
    <property type="entry name" value="NUDIX_hydrolase-like_dom_sf"/>
</dbReference>
<dbReference type="InterPro" id="IPR000086">
    <property type="entry name" value="NUDIX_hydrolase_dom"/>
</dbReference>
<evidence type="ECO:0000259" key="3">
    <source>
        <dbReference type="PROSITE" id="PS50158"/>
    </source>
</evidence>
<keyword evidence="1 5" id="KW-0378">Hydrolase</keyword>
<dbReference type="GO" id="GO:0008270">
    <property type="term" value="F:zinc ion binding"/>
    <property type="evidence" value="ECO:0007669"/>
    <property type="project" value="UniProtKB-KW"/>
</dbReference>
<keyword evidence="2" id="KW-0479">Metal-binding</keyword>
<dbReference type="EMBL" id="KY684109">
    <property type="protein sequence ID" value="ARF11748.1"/>
    <property type="molecule type" value="Genomic_DNA"/>
</dbReference>
<dbReference type="SUPFAM" id="SSF55811">
    <property type="entry name" value="Nudix"/>
    <property type="match status" value="1"/>
</dbReference>
<evidence type="ECO:0000313" key="5">
    <source>
        <dbReference type="EMBL" id="ARF11748.1"/>
    </source>
</evidence>
<evidence type="ECO:0000259" key="4">
    <source>
        <dbReference type="PROSITE" id="PS51462"/>
    </source>
</evidence>
<evidence type="ECO:0000256" key="1">
    <source>
        <dbReference type="ARBA" id="ARBA00022801"/>
    </source>
</evidence>
<keyword evidence="2" id="KW-0863">Zinc-finger</keyword>
<dbReference type="PROSITE" id="PS50158">
    <property type="entry name" value="ZF_CCHC"/>
    <property type="match status" value="1"/>
</dbReference>
<organism evidence="5">
    <name type="scientific">Klosneuvirus KNV1</name>
    <dbReference type="NCBI Taxonomy" id="1977640"/>
    <lineage>
        <taxon>Viruses</taxon>
        <taxon>Varidnaviria</taxon>
        <taxon>Bamfordvirae</taxon>
        <taxon>Nucleocytoviricota</taxon>
        <taxon>Megaviricetes</taxon>
        <taxon>Imitervirales</taxon>
        <taxon>Mimiviridae</taxon>
        <taxon>Klosneuvirinae</taxon>
        <taxon>Klosneuvirus</taxon>
    </lineage>
</organism>
<reference evidence="5" key="1">
    <citation type="journal article" date="2017" name="Science">
        <title>Giant viruses with an expanded complement of translation system components.</title>
        <authorList>
            <person name="Schulz F."/>
            <person name="Yutin N."/>
            <person name="Ivanova N.N."/>
            <person name="Ortega D.R."/>
            <person name="Lee T.K."/>
            <person name="Vierheilig J."/>
            <person name="Daims H."/>
            <person name="Horn M."/>
            <person name="Wagner M."/>
            <person name="Jensen G.J."/>
            <person name="Kyrpides N.C."/>
            <person name="Koonin E.V."/>
            <person name="Woyke T."/>
        </authorList>
    </citation>
    <scope>NUCLEOTIDE SEQUENCE</scope>
    <source>
        <strain evidence="5">KNV1</strain>
    </source>
</reference>
<dbReference type="GO" id="GO:0003676">
    <property type="term" value="F:nucleic acid binding"/>
    <property type="evidence" value="ECO:0007669"/>
    <property type="project" value="InterPro"/>
</dbReference>
<keyword evidence="2" id="KW-0862">Zinc</keyword>
<feature type="domain" description="Nudix hydrolase" evidence="4">
    <location>
        <begin position="69"/>
        <end position="298"/>
    </location>
</feature>
<dbReference type="InterPro" id="IPR036875">
    <property type="entry name" value="Znf_CCHC_sf"/>
</dbReference>
<dbReference type="InterPro" id="IPR001878">
    <property type="entry name" value="Znf_CCHC"/>
</dbReference>
<dbReference type="PROSITE" id="PS00893">
    <property type="entry name" value="NUDIX_BOX"/>
    <property type="match status" value="1"/>
</dbReference>
<dbReference type="PROSITE" id="PS51462">
    <property type="entry name" value="NUDIX"/>
    <property type="match status" value="1"/>
</dbReference>
<evidence type="ECO:0000256" key="2">
    <source>
        <dbReference type="PROSITE-ProRule" id="PRU00047"/>
    </source>
</evidence>
<dbReference type="SUPFAM" id="SSF57756">
    <property type="entry name" value="Retrovirus zinc finger-like domains"/>
    <property type="match status" value="1"/>
</dbReference>